<dbReference type="OrthoDB" id="10000282at2"/>
<dbReference type="Pfam" id="PF05402">
    <property type="entry name" value="PqqD"/>
    <property type="match status" value="1"/>
</dbReference>
<dbReference type="InterPro" id="IPR041881">
    <property type="entry name" value="PqqD_sf"/>
</dbReference>
<dbReference type="Proteomes" id="UP000256541">
    <property type="component" value="Unassembled WGS sequence"/>
</dbReference>
<evidence type="ECO:0000313" key="1">
    <source>
        <dbReference type="EMBL" id="RFA16451.1"/>
    </source>
</evidence>
<dbReference type="EMBL" id="NBXB01000011">
    <property type="protein sequence ID" value="RFA16451.1"/>
    <property type="molecule type" value="Genomic_DNA"/>
</dbReference>
<evidence type="ECO:0000313" key="2">
    <source>
        <dbReference type="Proteomes" id="UP000256541"/>
    </source>
</evidence>
<protein>
    <recommendedName>
        <fullName evidence="3">PqqD family protein</fullName>
    </recommendedName>
</protein>
<gene>
    <name evidence="1" type="ORF">B7R22_02900</name>
</gene>
<evidence type="ECO:0008006" key="3">
    <source>
        <dbReference type="Google" id="ProtNLM"/>
    </source>
</evidence>
<accession>A0A3E0W3A2</accession>
<sequence>MTVPPLTADTVLRRAAGTAEVEHNTGVVVLLLDSPDCRPFELTGGGVGIWRSLGRGPRSARGLVEEIAAGHEVDASVIAPEVEAFLEDLLRAGLVENEAARS</sequence>
<dbReference type="InterPro" id="IPR008792">
    <property type="entry name" value="PQQD"/>
</dbReference>
<proteinExistence type="predicted"/>
<dbReference type="Gene3D" id="1.10.10.1150">
    <property type="entry name" value="Coenzyme PQQ synthesis protein D (PqqD)"/>
    <property type="match status" value="1"/>
</dbReference>
<reference evidence="1 2" key="1">
    <citation type="submission" date="2017-04" db="EMBL/GenBank/DDBJ databases">
        <title>Comparative genome analysis of Subtercola boreus.</title>
        <authorList>
            <person name="Cho Y.-J."/>
            <person name="Cho A."/>
            <person name="Kim O.-S."/>
            <person name="Lee J.-I."/>
        </authorList>
    </citation>
    <scope>NUCLEOTIDE SEQUENCE [LARGE SCALE GENOMIC DNA]</scope>
    <source>
        <strain evidence="1 2">P27479</strain>
    </source>
</reference>
<name>A0A3E0W3A2_9MICO</name>
<dbReference type="RefSeq" id="WP_116410314.1">
    <property type="nucleotide sequence ID" value="NZ_NBXB01000011.1"/>
</dbReference>
<dbReference type="AlphaFoldDB" id="A0A3E0W3A2"/>
<organism evidence="1 2">
    <name type="scientific">Subtercola boreus</name>
    <dbReference type="NCBI Taxonomy" id="120213"/>
    <lineage>
        <taxon>Bacteria</taxon>
        <taxon>Bacillati</taxon>
        <taxon>Actinomycetota</taxon>
        <taxon>Actinomycetes</taxon>
        <taxon>Micrococcales</taxon>
        <taxon>Microbacteriaceae</taxon>
        <taxon>Subtercola</taxon>
    </lineage>
</organism>
<comment type="caution">
    <text evidence="1">The sequence shown here is derived from an EMBL/GenBank/DDBJ whole genome shotgun (WGS) entry which is preliminary data.</text>
</comment>